<dbReference type="InterPro" id="IPR037401">
    <property type="entry name" value="SnoaL-like"/>
</dbReference>
<dbReference type="Proteomes" id="UP001500843">
    <property type="component" value="Unassembled WGS sequence"/>
</dbReference>
<proteinExistence type="predicted"/>
<sequence length="172" mass="18336">MVAVAAIALAAPANAKVAASERSSSSSAASADGGHGNQHRTRAIVTRWASAWNGNRPDELAELFSRDANYTDVALNVAWHGKAEIGQWVTNTHAGIKDVRVEVKSHFRSGNQIAVEWTFSGVMPGATKPFAVPAVTIMKLRGARIHTNNDYYNLADVLKQSGLPAEWSPSGS</sequence>
<dbReference type="NCBIfam" id="TIGR02246">
    <property type="entry name" value="SgcJ/EcaC family oxidoreductase"/>
    <property type="match status" value="1"/>
</dbReference>
<dbReference type="InterPro" id="IPR032710">
    <property type="entry name" value="NTF2-like_dom_sf"/>
</dbReference>
<keyword evidence="5" id="KW-1185">Reference proteome</keyword>
<reference evidence="5" key="1">
    <citation type="journal article" date="2019" name="Int. J. Syst. Evol. Microbiol.">
        <title>The Global Catalogue of Microorganisms (GCM) 10K type strain sequencing project: providing services to taxonomists for standard genome sequencing and annotation.</title>
        <authorList>
            <consortium name="The Broad Institute Genomics Platform"/>
            <consortium name="The Broad Institute Genome Sequencing Center for Infectious Disease"/>
            <person name="Wu L."/>
            <person name="Ma J."/>
        </authorList>
    </citation>
    <scope>NUCLEOTIDE SEQUENCE [LARGE SCALE GENOMIC DNA]</scope>
    <source>
        <strain evidence="5">JCM 17975</strain>
    </source>
</reference>
<accession>A0ABP8Y5V7</accession>
<gene>
    <name evidence="4" type="ORF">GCM10023198_53960</name>
</gene>
<feature type="compositionally biased region" description="Low complexity" evidence="1">
    <location>
        <begin position="19"/>
        <end position="31"/>
    </location>
</feature>
<feature type="domain" description="SnoaL-like" evidence="3">
    <location>
        <begin position="45"/>
        <end position="145"/>
    </location>
</feature>
<evidence type="ECO:0000313" key="5">
    <source>
        <dbReference type="Proteomes" id="UP001500843"/>
    </source>
</evidence>
<dbReference type="InterPro" id="IPR009959">
    <property type="entry name" value="Cyclase_SnoaL-like"/>
</dbReference>
<keyword evidence="2" id="KW-0732">Signal</keyword>
<dbReference type="InterPro" id="IPR011944">
    <property type="entry name" value="Steroid_delta5-4_isomerase"/>
</dbReference>
<organism evidence="4 5">
    <name type="scientific">Promicromonospora umidemergens</name>
    <dbReference type="NCBI Taxonomy" id="629679"/>
    <lineage>
        <taxon>Bacteria</taxon>
        <taxon>Bacillati</taxon>
        <taxon>Actinomycetota</taxon>
        <taxon>Actinomycetes</taxon>
        <taxon>Micrococcales</taxon>
        <taxon>Promicromonosporaceae</taxon>
        <taxon>Promicromonospora</taxon>
    </lineage>
</organism>
<dbReference type="Pfam" id="PF12680">
    <property type="entry name" value="SnoaL_2"/>
    <property type="match status" value="1"/>
</dbReference>
<evidence type="ECO:0000259" key="3">
    <source>
        <dbReference type="Pfam" id="PF12680"/>
    </source>
</evidence>
<dbReference type="PANTHER" id="PTHR38436:SF1">
    <property type="entry name" value="ESTER CYCLASE"/>
    <property type="match status" value="1"/>
</dbReference>
<feature type="region of interest" description="Disordered" evidence="1">
    <location>
        <begin position="19"/>
        <end position="39"/>
    </location>
</feature>
<dbReference type="Gene3D" id="3.10.450.50">
    <property type="match status" value="1"/>
</dbReference>
<protein>
    <submittedName>
        <fullName evidence="4">Nuclear transport factor 2 family protein</fullName>
    </submittedName>
</protein>
<name>A0ABP8Y5V7_9MICO</name>
<dbReference type="EMBL" id="BAABHM010000035">
    <property type="protein sequence ID" value="GAA4722566.1"/>
    <property type="molecule type" value="Genomic_DNA"/>
</dbReference>
<dbReference type="SUPFAM" id="SSF54427">
    <property type="entry name" value="NTF2-like"/>
    <property type="match status" value="1"/>
</dbReference>
<evidence type="ECO:0000256" key="1">
    <source>
        <dbReference type="SAM" id="MobiDB-lite"/>
    </source>
</evidence>
<evidence type="ECO:0000313" key="4">
    <source>
        <dbReference type="EMBL" id="GAA4722566.1"/>
    </source>
</evidence>
<feature type="signal peptide" evidence="2">
    <location>
        <begin position="1"/>
        <end position="15"/>
    </location>
</feature>
<comment type="caution">
    <text evidence="4">The sequence shown here is derived from an EMBL/GenBank/DDBJ whole genome shotgun (WGS) entry which is preliminary data.</text>
</comment>
<feature type="chain" id="PRO_5047241269" evidence="2">
    <location>
        <begin position="16"/>
        <end position="172"/>
    </location>
</feature>
<dbReference type="PANTHER" id="PTHR38436">
    <property type="entry name" value="POLYKETIDE CYCLASE SNOAL-LIKE DOMAIN"/>
    <property type="match status" value="1"/>
</dbReference>
<evidence type="ECO:0000256" key="2">
    <source>
        <dbReference type="SAM" id="SignalP"/>
    </source>
</evidence>
<dbReference type="RefSeq" id="WP_253868707.1">
    <property type="nucleotide sequence ID" value="NZ_BAABHM010000035.1"/>
</dbReference>